<accession>A0AAW1VMN8</accession>
<name>A0AAW1VMN8_RUBAR</name>
<organism evidence="2 3">
    <name type="scientific">Rubus argutus</name>
    <name type="common">Southern blackberry</name>
    <dbReference type="NCBI Taxonomy" id="59490"/>
    <lineage>
        <taxon>Eukaryota</taxon>
        <taxon>Viridiplantae</taxon>
        <taxon>Streptophyta</taxon>
        <taxon>Embryophyta</taxon>
        <taxon>Tracheophyta</taxon>
        <taxon>Spermatophyta</taxon>
        <taxon>Magnoliopsida</taxon>
        <taxon>eudicotyledons</taxon>
        <taxon>Gunneridae</taxon>
        <taxon>Pentapetalae</taxon>
        <taxon>rosids</taxon>
        <taxon>fabids</taxon>
        <taxon>Rosales</taxon>
        <taxon>Rosaceae</taxon>
        <taxon>Rosoideae</taxon>
        <taxon>Rosoideae incertae sedis</taxon>
        <taxon>Rubus</taxon>
    </lineage>
</organism>
<evidence type="ECO:0000256" key="1">
    <source>
        <dbReference type="SAM" id="MobiDB-lite"/>
    </source>
</evidence>
<comment type="caution">
    <text evidence="2">The sequence shown here is derived from an EMBL/GenBank/DDBJ whole genome shotgun (WGS) entry which is preliminary data.</text>
</comment>
<feature type="region of interest" description="Disordered" evidence="1">
    <location>
        <begin position="28"/>
        <end position="54"/>
    </location>
</feature>
<dbReference type="Proteomes" id="UP001457282">
    <property type="component" value="Unassembled WGS sequence"/>
</dbReference>
<reference evidence="2 3" key="1">
    <citation type="journal article" date="2023" name="G3 (Bethesda)">
        <title>A chromosome-length genome assembly and annotation of blackberry (Rubus argutus, cv. 'Hillquist').</title>
        <authorList>
            <person name="Bruna T."/>
            <person name="Aryal R."/>
            <person name="Dudchenko O."/>
            <person name="Sargent D.J."/>
            <person name="Mead D."/>
            <person name="Buti M."/>
            <person name="Cavallini A."/>
            <person name="Hytonen T."/>
            <person name="Andres J."/>
            <person name="Pham M."/>
            <person name="Weisz D."/>
            <person name="Mascagni F."/>
            <person name="Usai G."/>
            <person name="Natali L."/>
            <person name="Bassil N."/>
            <person name="Fernandez G.E."/>
            <person name="Lomsadze A."/>
            <person name="Armour M."/>
            <person name="Olukolu B."/>
            <person name="Poorten T."/>
            <person name="Britton C."/>
            <person name="Davik J."/>
            <person name="Ashrafi H."/>
            <person name="Aiden E.L."/>
            <person name="Borodovsky M."/>
            <person name="Worthington M."/>
        </authorList>
    </citation>
    <scope>NUCLEOTIDE SEQUENCE [LARGE SCALE GENOMIC DNA]</scope>
    <source>
        <strain evidence="2">PI 553951</strain>
    </source>
</reference>
<dbReference type="EMBL" id="JBEDUW010000221">
    <property type="protein sequence ID" value="KAK9903672.1"/>
    <property type="molecule type" value="Genomic_DNA"/>
</dbReference>
<sequence>MYPNRRRKAQLCRAAAAVVADHTRAQRVRSDMLHHRHQLTPNPHSQPSTAARSSKARALLCLAPTDVYKSPIRARAQNQHEPPWPLIPVDTAAFKSSMS</sequence>
<gene>
    <name evidence="2" type="ORF">M0R45_001094</name>
</gene>
<proteinExistence type="predicted"/>
<evidence type="ECO:0000313" key="2">
    <source>
        <dbReference type="EMBL" id="KAK9903672.1"/>
    </source>
</evidence>
<protein>
    <submittedName>
        <fullName evidence="2">Uncharacterized protein</fullName>
    </submittedName>
</protein>
<feature type="compositionally biased region" description="Polar residues" evidence="1">
    <location>
        <begin position="39"/>
        <end position="52"/>
    </location>
</feature>
<keyword evidence="3" id="KW-1185">Reference proteome</keyword>
<dbReference type="AlphaFoldDB" id="A0AAW1VMN8"/>
<evidence type="ECO:0000313" key="3">
    <source>
        <dbReference type="Proteomes" id="UP001457282"/>
    </source>
</evidence>